<dbReference type="Gene3D" id="1.20.1640.10">
    <property type="entry name" value="Multidrug efflux transporter AcrB transmembrane domain"/>
    <property type="match status" value="1"/>
</dbReference>
<keyword evidence="2" id="KW-1133">Transmembrane helix</keyword>
<comment type="caution">
    <text evidence="3">The sequence shown here is derived from an EMBL/GenBank/DDBJ whole genome shotgun (WGS) entry which is preliminary data.</text>
</comment>
<dbReference type="SUPFAM" id="SSF82866">
    <property type="entry name" value="Multidrug efflux transporter AcrB transmembrane domain"/>
    <property type="match status" value="1"/>
</dbReference>
<feature type="compositionally biased region" description="Basic and acidic residues" evidence="1">
    <location>
        <begin position="277"/>
        <end position="288"/>
    </location>
</feature>
<dbReference type="EMBL" id="JAXCGZ010016992">
    <property type="protein sequence ID" value="KAK7069236.1"/>
    <property type="molecule type" value="Genomic_DNA"/>
</dbReference>
<feature type="transmembrane region" description="Helical" evidence="2">
    <location>
        <begin position="106"/>
        <end position="129"/>
    </location>
</feature>
<dbReference type="AlphaFoldDB" id="A0AAN8WS11"/>
<dbReference type="InterPro" id="IPR051697">
    <property type="entry name" value="Patched_domain-protein"/>
</dbReference>
<name>A0AAN8WS11_HALRR</name>
<evidence type="ECO:0000313" key="3">
    <source>
        <dbReference type="EMBL" id="KAK7069236.1"/>
    </source>
</evidence>
<dbReference type="Proteomes" id="UP001381693">
    <property type="component" value="Unassembled WGS sequence"/>
</dbReference>
<proteinExistence type="predicted"/>
<keyword evidence="2" id="KW-0472">Membrane</keyword>
<protein>
    <submittedName>
        <fullName evidence="3">Patched domain-containing protein 3</fullName>
    </submittedName>
</protein>
<keyword evidence="4" id="KW-1185">Reference proteome</keyword>
<reference evidence="3 4" key="1">
    <citation type="submission" date="2023-11" db="EMBL/GenBank/DDBJ databases">
        <title>Halocaridina rubra genome assembly.</title>
        <authorList>
            <person name="Smith C."/>
        </authorList>
    </citation>
    <scope>NUCLEOTIDE SEQUENCE [LARGE SCALE GENOMIC DNA]</scope>
    <source>
        <strain evidence="3">EP-1</strain>
        <tissue evidence="3">Whole</tissue>
    </source>
</reference>
<accession>A0AAN8WS11</accession>
<feature type="region of interest" description="Disordered" evidence="1">
    <location>
        <begin position="277"/>
        <end position="308"/>
    </location>
</feature>
<evidence type="ECO:0000256" key="2">
    <source>
        <dbReference type="SAM" id="Phobius"/>
    </source>
</evidence>
<evidence type="ECO:0000313" key="4">
    <source>
        <dbReference type="Proteomes" id="UP001381693"/>
    </source>
</evidence>
<keyword evidence="2" id="KW-0812">Transmembrane</keyword>
<evidence type="ECO:0000256" key="1">
    <source>
        <dbReference type="SAM" id="MobiDB-lite"/>
    </source>
</evidence>
<organism evidence="3 4">
    <name type="scientific">Halocaridina rubra</name>
    <name type="common">Hawaiian red shrimp</name>
    <dbReference type="NCBI Taxonomy" id="373956"/>
    <lineage>
        <taxon>Eukaryota</taxon>
        <taxon>Metazoa</taxon>
        <taxon>Ecdysozoa</taxon>
        <taxon>Arthropoda</taxon>
        <taxon>Crustacea</taxon>
        <taxon>Multicrustacea</taxon>
        <taxon>Malacostraca</taxon>
        <taxon>Eumalacostraca</taxon>
        <taxon>Eucarida</taxon>
        <taxon>Decapoda</taxon>
        <taxon>Pleocyemata</taxon>
        <taxon>Caridea</taxon>
        <taxon>Atyoidea</taxon>
        <taxon>Atyidae</taxon>
        <taxon>Halocaridina</taxon>
    </lineage>
</organism>
<dbReference type="PANTHER" id="PTHR10796:SF130">
    <property type="entry name" value="PATCHED DOMAIN-CONTAINING PROTEIN 3-LIKE PROTEIN"/>
    <property type="match status" value="1"/>
</dbReference>
<gene>
    <name evidence="3" type="primary">PTCHD3_1</name>
    <name evidence="3" type="ORF">SK128_001994</name>
</gene>
<feature type="transmembrane region" description="Helical" evidence="2">
    <location>
        <begin position="150"/>
        <end position="176"/>
    </location>
</feature>
<dbReference type="PANTHER" id="PTHR10796">
    <property type="entry name" value="PATCHED-RELATED"/>
    <property type="match status" value="1"/>
</dbReference>
<feature type="transmembrane region" description="Helical" evidence="2">
    <location>
        <begin position="69"/>
        <end position="100"/>
    </location>
</feature>
<feature type="transmembrane region" description="Helical" evidence="2">
    <location>
        <begin position="182"/>
        <end position="205"/>
    </location>
</feature>
<dbReference type="GO" id="GO:0016020">
    <property type="term" value="C:membrane"/>
    <property type="evidence" value="ECO:0007669"/>
    <property type="project" value="TreeGrafter"/>
</dbReference>
<sequence length="321" mass="35034">MAPPVTAYNIEYKHKQLFTLKEKIKAMDSVREVIRSMNFSGNVKSWSRAYAEWETDKVIEEELYRNMGLALIIVLIVALILIASIATSLLVLLCVLMTLVDVGAFMHWWGLTIDIVSCIDLVLAIGLCIDYTAHVGHTFMTTTGTRNERAAHTVGIIGHAVFSGGFSTFLSFVFLANSSSHVFISFFKIFFAVCLYGLYHGLVFLPVVLSFNGPDPCITAYNKLSRSESTQKPAPSEMNNGNGISNAVSNGASAIPVTQRGGAPKGNGGFTEKEITDECAQEDKKQEELETATPRNVEREGLSTGACNDSINGSLVKIDIF</sequence>